<comment type="caution">
    <text evidence="2">The sequence shown here is derived from an EMBL/GenBank/DDBJ whole genome shotgun (WGS) entry which is preliminary data.</text>
</comment>
<dbReference type="Gene3D" id="1.20.58.2050">
    <property type="match status" value="1"/>
</dbReference>
<dbReference type="SUPFAM" id="SSF158573">
    <property type="entry name" value="GINS helical bundle-like"/>
    <property type="match status" value="1"/>
</dbReference>
<accession>A0A5J4YK87</accession>
<dbReference type="Proteomes" id="UP000324585">
    <property type="component" value="Unassembled WGS sequence"/>
</dbReference>
<gene>
    <name evidence="2" type="ORF">FVE85_8331</name>
</gene>
<name>A0A5J4YK87_PORPP</name>
<dbReference type="GO" id="GO:1902975">
    <property type="term" value="P:mitotic DNA replication initiation"/>
    <property type="evidence" value="ECO:0007669"/>
    <property type="project" value="TreeGrafter"/>
</dbReference>
<dbReference type="AlphaFoldDB" id="A0A5J4YK87"/>
<dbReference type="GO" id="GO:0000811">
    <property type="term" value="C:GINS complex"/>
    <property type="evidence" value="ECO:0007669"/>
    <property type="project" value="TreeGrafter"/>
</dbReference>
<protein>
    <submittedName>
        <fullName evidence="2">DNA replication complex GINS protein psf3</fullName>
    </submittedName>
</protein>
<proteinExistence type="predicted"/>
<evidence type="ECO:0000256" key="1">
    <source>
        <dbReference type="SAM" id="MobiDB-lite"/>
    </source>
</evidence>
<evidence type="ECO:0000313" key="3">
    <source>
        <dbReference type="Proteomes" id="UP000324585"/>
    </source>
</evidence>
<dbReference type="EMBL" id="VRMN01000011">
    <property type="protein sequence ID" value="KAA8491849.1"/>
    <property type="molecule type" value="Genomic_DNA"/>
</dbReference>
<feature type="compositionally biased region" description="Basic and acidic residues" evidence="1">
    <location>
        <begin position="121"/>
        <end position="132"/>
    </location>
</feature>
<dbReference type="InterPro" id="IPR036224">
    <property type="entry name" value="GINS_bundle-like_dom_sf"/>
</dbReference>
<dbReference type="CDD" id="cd11713">
    <property type="entry name" value="GINS_A_psf3"/>
    <property type="match status" value="1"/>
</dbReference>
<dbReference type="InterPro" id="IPR038437">
    <property type="entry name" value="GINS_Psf3_sf"/>
</dbReference>
<keyword evidence="3" id="KW-1185">Reference proteome</keyword>
<organism evidence="2 3">
    <name type="scientific">Porphyridium purpureum</name>
    <name type="common">Red alga</name>
    <name type="synonym">Porphyridium cruentum</name>
    <dbReference type="NCBI Taxonomy" id="35688"/>
    <lineage>
        <taxon>Eukaryota</taxon>
        <taxon>Rhodophyta</taxon>
        <taxon>Bangiophyceae</taxon>
        <taxon>Porphyridiales</taxon>
        <taxon>Porphyridiaceae</taxon>
        <taxon>Porphyridium</taxon>
    </lineage>
</organism>
<dbReference type="InterPro" id="IPR010492">
    <property type="entry name" value="GINS_Psf3"/>
</dbReference>
<feature type="compositionally biased region" description="Acidic residues" evidence="1">
    <location>
        <begin position="55"/>
        <end position="74"/>
    </location>
</feature>
<reference evidence="3" key="1">
    <citation type="journal article" date="2019" name="Nat. Commun.">
        <title>Expansion of phycobilisome linker gene families in mesophilic red algae.</title>
        <authorList>
            <person name="Lee J."/>
            <person name="Kim D."/>
            <person name="Bhattacharya D."/>
            <person name="Yoon H.S."/>
        </authorList>
    </citation>
    <scope>NUCLEOTIDE SEQUENCE [LARGE SCALE GENOMIC DNA]</scope>
    <source>
        <strain evidence="3">CCMP 1328</strain>
    </source>
</reference>
<feature type="region of interest" description="Disordered" evidence="1">
    <location>
        <begin position="38"/>
        <end position="134"/>
    </location>
</feature>
<dbReference type="PANTHER" id="PTHR22768">
    <property type="entry name" value="DNA REPLICATION COMPLEX GINS PROTEIN PSF3"/>
    <property type="match status" value="1"/>
</dbReference>
<sequence>MAAAGWYEDYYDLERLALAEQPVKVQFEVAASKLGYLDPSGLAHLTSEKGNTVLSEEEDSDFEDSDEAESSDNEDAYRSDHSLDAPNDADGKSPVSRSKFHIPGEPRPSQRRSNTQQRRRRDVEKHHAHIPDLPKGASIEVPFWMGSTLARRGFASAQTPAIFGERVRNELTADPRAGKLAPWNGHFFLLGHAVASLEGDRMLQAVLIQAYSARSWNLVDAANNNLSGGGAHTHLVKTMDSLEATVYLCSLRNARAFQQWQERSAQTIRMSRLAARVAGSKRVRADRLLQPFGSVAANANASARAPTKRAAL</sequence>
<dbReference type="PANTHER" id="PTHR22768:SF0">
    <property type="entry name" value="DNA REPLICATION COMPLEX GINS PROTEIN PSF3"/>
    <property type="match status" value="1"/>
</dbReference>
<evidence type="ECO:0000313" key="2">
    <source>
        <dbReference type="EMBL" id="KAA8491849.1"/>
    </source>
</evidence>
<dbReference type="OrthoDB" id="10251744at2759"/>